<reference evidence="6 7" key="1">
    <citation type="submission" date="2013-09" db="EMBL/GenBank/DDBJ databases">
        <title>Genome sequencing of Arenimonas composti.</title>
        <authorList>
            <person name="Chen F."/>
            <person name="Wang G."/>
        </authorList>
    </citation>
    <scope>NUCLEOTIDE SEQUENCE [LARGE SCALE GENOMIC DNA]</scope>
    <source>
        <strain evidence="6 7">TR7-09</strain>
    </source>
</reference>
<accession>A0A091BA11</accession>
<evidence type="ECO:0000256" key="1">
    <source>
        <dbReference type="ARBA" id="ARBA00004141"/>
    </source>
</evidence>
<dbReference type="GO" id="GO:0004364">
    <property type="term" value="F:glutathione transferase activity"/>
    <property type="evidence" value="ECO:0007669"/>
    <property type="project" value="TreeGrafter"/>
</dbReference>
<dbReference type="OrthoDB" id="464934at2"/>
<dbReference type="Pfam" id="PF01124">
    <property type="entry name" value="MAPEG"/>
    <property type="match status" value="1"/>
</dbReference>
<keyword evidence="3 5" id="KW-1133">Transmembrane helix</keyword>
<keyword evidence="4 5" id="KW-0472">Membrane</keyword>
<dbReference type="Gene3D" id="1.20.120.550">
    <property type="entry name" value="Membrane associated eicosanoid/glutathione metabolism-like domain"/>
    <property type="match status" value="1"/>
</dbReference>
<evidence type="ECO:0000256" key="5">
    <source>
        <dbReference type="SAM" id="Phobius"/>
    </source>
</evidence>
<keyword evidence="7" id="KW-1185">Reference proteome</keyword>
<dbReference type="PANTHER" id="PTHR10250">
    <property type="entry name" value="MICROSOMAL GLUTATHIONE S-TRANSFERASE"/>
    <property type="match status" value="1"/>
</dbReference>
<evidence type="ECO:0000256" key="4">
    <source>
        <dbReference type="ARBA" id="ARBA00023136"/>
    </source>
</evidence>
<evidence type="ECO:0000313" key="7">
    <source>
        <dbReference type="Proteomes" id="UP000029391"/>
    </source>
</evidence>
<dbReference type="GO" id="GO:0006691">
    <property type="term" value="P:leukotriene metabolic process"/>
    <property type="evidence" value="ECO:0007669"/>
    <property type="project" value="UniProtKB-ARBA"/>
</dbReference>
<dbReference type="EMBL" id="AWXU01000052">
    <property type="protein sequence ID" value="KFN48566.1"/>
    <property type="molecule type" value="Genomic_DNA"/>
</dbReference>
<dbReference type="RefSeq" id="WP_026817847.1">
    <property type="nucleotide sequence ID" value="NZ_AWXU01000052.1"/>
</dbReference>
<organism evidence="6 7">
    <name type="scientific">Arenimonas composti TR7-09 = DSM 18010</name>
    <dbReference type="NCBI Taxonomy" id="1121013"/>
    <lineage>
        <taxon>Bacteria</taxon>
        <taxon>Pseudomonadati</taxon>
        <taxon>Pseudomonadota</taxon>
        <taxon>Gammaproteobacteria</taxon>
        <taxon>Lysobacterales</taxon>
        <taxon>Lysobacteraceae</taxon>
        <taxon>Arenimonas</taxon>
    </lineage>
</organism>
<feature type="transmembrane region" description="Helical" evidence="5">
    <location>
        <begin position="106"/>
        <end position="129"/>
    </location>
</feature>
<proteinExistence type="predicted"/>
<name>A0A091BA11_9GAMM</name>
<dbReference type="STRING" id="1121013.GCA_000426365_02028"/>
<evidence type="ECO:0000256" key="3">
    <source>
        <dbReference type="ARBA" id="ARBA00022989"/>
    </source>
</evidence>
<dbReference type="Proteomes" id="UP000029391">
    <property type="component" value="Unassembled WGS sequence"/>
</dbReference>
<dbReference type="AlphaFoldDB" id="A0A091BA11"/>
<evidence type="ECO:0000256" key="2">
    <source>
        <dbReference type="ARBA" id="ARBA00022692"/>
    </source>
</evidence>
<dbReference type="GO" id="GO:0004602">
    <property type="term" value="F:glutathione peroxidase activity"/>
    <property type="evidence" value="ECO:0007669"/>
    <property type="project" value="TreeGrafter"/>
</dbReference>
<evidence type="ECO:0000313" key="6">
    <source>
        <dbReference type="EMBL" id="KFN48566.1"/>
    </source>
</evidence>
<dbReference type="InterPro" id="IPR050997">
    <property type="entry name" value="MAPEG"/>
</dbReference>
<comment type="caution">
    <text evidence="6">The sequence shown here is derived from an EMBL/GenBank/DDBJ whole genome shotgun (WGS) entry which is preliminary data.</text>
</comment>
<comment type="subcellular location">
    <subcellularLocation>
        <location evidence="1">Membrane</location>
        <topology evidence="1">Multi-pass membrane protein</topology>
    </subcellularLocation>
</comment>
<keyword evidence="2 5" id="KW-0812">Transmembrane</keyword>
<evidence type="ECO:0008006" key="8">
    <source>
        <dbReference type="Google" id="ProtNLM"/>
    </source>
</evidence>
<dbReference type="eggNOG" id="COG3788">
    <property type="taxonomic scope" value="Bacteria"/>
</dbReference>
<dbReference type="SUPFAM" id="SSF161084">
    <property type="entry name" value="MAPEG domain-like"/>
    <property type="match status" value="1"/>
</dbReference>
<dbReference type="InterPro" id="IPR023352">
    <property type="entry name" value="MAPEG-like_dom_sf"/>
</dbReference>
<dbReference type="PANTHER" id="PTHR10250:SF15">
    <property type="entry name" value="MICROSOMAL GLUTATHIONE S-TRANSFERASE-RELATED"/>
    <property type="match status" value="1"/>
</dbReference>
<sequence>MYPLIGLVTLATVLLLGWTSYLVGRARHRYGVAAPSTTGPDGFQRAFRVQANTFESALMFLPALWTASWCHGMPLLTAALGAVWLIARTAYALTYLDAAKSRAIPFVLSMLAILALVLQAAWGIAWQLVLR</sequence>
<dbReference type="InterPro" id="IPR001129">
    <property type="entry name" value="Membr-assoc_MAPEG"/>
</dbReference>
<protein>
    <recommendedName>
        <fullName evidence="8">MAPEG family protein</fullName>
    </recommendedName>
</protein>
<gene>
    <name evidence="6" type="ORF">P873_14205</name>
</gene>
<dbReference type="GO" id="GO:0016020">
    <property type="term" value="C:membrane"/>
    <property type="evidence" value="ECO:0007669"/>
    <property type="project" value="UniProtKB-SubCell"/>
</dbReference>
<feature type="transmembrane region" description="Helical" evidence="5">
    <location>
        <begin position="57"/>
        <end position="86"/>
    </location>
</feature>